<evidence type="ECO:0000313" key="1">
    <source>
        <dbReference type="EMBL" id="MBW0471549.1"/>
    </source>
</evidence>
<accession>A0A9Q3GLP2</accession>
<proteinExistence type="predicted"/>
<reference evidence="1" key="1">
    <citation type="submission" date="2021-03" db="EMBL/GenBank/DDBJ databases">
        <title>Draft genome sequence of rust myrtle Austropuccinia psidii MF-1, a brazilian biotype.</title>
        <authorList>
            <person name="Quecine M.C."/>
            <person name="Pachon D.M.R."/>
            <person name="Bonatelli M.L."/>
            <person name="Correr F.H."/>
            <person name="Franceschini L.M."/>
            <person name="Leite T.F."/>
            <person name="Margarido G.R.A."/>
            <person name="Almeida C.A."/>
            <person name="Ferrarezi J.A."/>
            <person name="Labate C.A."/>
        </authorList>
    </citation>
    <scope>NUCLEOTIDE SEQUENCE</scope>
    <source>
        <strain evidence="1">MF-1</strain>
    </source>
</reference>
<organism evidence="1 2">
    <name type="scientific">Austropuccinia psidii MF-1</name>
    <dbReference type="NCBI Taxonomy" id="1389203"/>
    <lineage>
        <taxon>Eukaryota</taxon>
        <taxon>Fungi</taxon>
        <taxon>Dikarya</taxon>
        <taxon>Basidiomycota</taxon>
        <taxon>Pucciniomycotina</taxon>
        <taxon>Pucciniomycetes</taxon>
        <taxon>Pucciniales</taxon>
        <taxon>Sphaerophragmiaceae</taxon>
        <taxon>Austropuccinia</taxon>
    </lineage>
</organism>
<dbReference type="EMBL" id="AVOT02002794">
    <property type="protein sequence ID" value="MBW0471549.1"/>
    <property type="molecule type" value="Genomic_DNA"/>
</dbReference>
<comment type="caution">
    <text evidence="1">The sequence shown here is derived from an EMBL/GenBank/DDBJ whole genome shotgun (WGS) entry which is preliminary data.</text>
</comment>
<evidence type="ECO:0000313" key="2">
    <source>
        <dbReference type="Proteomes" id="UP000765509"/>
    </source>
</evidence>
<sequence>MRKHSLFSPTQGMEYVHRTATTTTFYIDNSQHPLIIDSDAHCSIVAKDYLYNLFPNWERKLLTTKVKEYKSASGKMKSIGTIITERIIPHRNGNIRLNPEFVVLKDAQNQGFLLETDYRRMYSI</sequence>
<name>A0A9Q3GLP2_9BASI</name>
<keyword evidence="2" id="KW-1185">Reference proteome</keyword>
<dbReference type="Proteomes" id="UP000765509">
    <property type="component" value="Unassembled WGS sequence"/>
</dbReference>
<protein>
    <submittedName>
        <fullName evidence="1">Uncharacterized protein</fullName>
    </submittedName>
</protein>
<dbReference type="AlphaFoldDB" id="A0A9Q3GLP2"/>
<gene>
    <name evidence="1" type="ORF">O181_011264</name>
</gene>